<sequence length="263" mass="29752">MTNYKILFLDIDGTTLTPDDTIQASTKDAIRQVKEKGLEVFLATGRPLHEIQDIAKELDIHSYIGYNGAYATYKGKDVLKEYMSPFLIEDYLKTAKAHHQEMVLYTSEQNAFTAPFEEASVKKFIRAFHLKQNTRFQEEMKHSILGITLLNVNKESIPLYEENYDLHLSQVNVEGLKKHYDVIRDNVNKGFAVEQILKQLGIPPQATIAFGDGMNDKEMLETAGEGFAMGNAHPDLFQYAKHRTTNVTDSGIYNGLKSLGLVK</sequence>
<dbReference type="Gene3D" id="3.40.50.1000">
    <property type="entry name" value="HAD superfamily/HAD-like"/>
    <property type="match status" value="1"/>
</dbReference>
<dbReference type="PROSITE" id="PS01229">
    <property type="entry name" value="COF_2"/>
    <property type="match status" value="1"/>
</dbReference>
<dbReference type="InterPro" id="IPR036412">
    <property type="entry name" value="HAD-like_sf"/>
</dbReference>
<name>A0ABU6MM00_9BACI</name>
<dbReference type="Gene3D" id="3.30.1240.10">
    <property type="match status" value="1"/>
</dbReference>
<evidence type="ECO:0000313" key="1">
    <source>
        <dbReference type="EMBL" id="MED1205524.1"/>
    </source>
</evidence>
<dbReference type="PANTHER" id="PTHR10000">
    <property type="entry name" value="PHOSPHOSERINE PHOSPHATASE"/>
    <property type="match status" value="1"/>
</dbReference>
<accession>A0ABU6MM00</accession>
<dbReference type="InterPro" id="IPR000150">
    <property type="entry name" value="Cof"/>
</dbReference>
<dbReference type="PANTHER" id="PTHR10000:SF25">
    <property type="entry name" value="PHOSPHATASE YKRA-RELATED"/>
    <property type="match status" value="1"/>
</dbReference>
<dbReference type="SFLD" id="SFLDG01140">
    <property type="entry name" value="C2.B:_Phosphomannomutase_and_P"/>
    <property type="match status" value="1"/>
</dbReference>
<comment type="caution">
    <text evidence="1">The sequence shown here is derived from an EMBL/GenBank/DDBJ whole genome shotgun (WGS) entry which is preliminary data.</text>
</comment>
<dbReference type="NCBIfam" id="TIGR00099">
    <property type="entry name" value="Cof-subfamily"/>
    <property type="match status" value="1"/>
</dbReference>
<dbReference type="SUPFAM" id="SSF56784">
    <property type="entry name" value="HAD-like"/>
    <property type="match status" value="1"/>
</dbReference>
<dbReference type="InterPro" id="IPR023214">
    <property type="entry name" value="HAD_sf"/>
</dbReference>
<dbReference type="InterPro" id="IPR006379">
    <property type="entry name" value="HAD-SF_hydro_IIB"/>
</dbReference>
<reference evidence="1 2" key="1">
    <citation type="submission" date="2023-03" db="EMBL/GenBank/DDBJ databases">
        <title>Bacillus Genome Sequencing.</title>
        <authorList>
            <person name="Dunlap C."/>
        </authorList>
    </citation>
    <scope>NUCLEOTIDE SEQUENCE [LARGE SCALE GENOMIC DNA]</scope>
    <source>
        <strain evidence="1 2">B-23453</strain>
    </source>
</reference>
<dbReference type="Proteomes" id="UP001341444">
    <property type="component" value="Unassembled WGS sequence"/>
</dbReference>
<dbReference type="GO" id="GO:0016787">
    <property type="term" value="F:hydrolase activity"/>
    <property type="evidence" value="ECO:0007669"/>
    <property type="project" value="UniProtKB-KW"/>
</dbReference>
<evidence type="ECO:0000313" key="2">
    <source>
        <dbReference type="Proteomes" id="UP001341444"/>
    </source>
</evidence>
<dbReference type="SFLD" id="SFLDS00003">
    <property type="entry name" value="Haloacid_Dehalogenase"/>
    <property type="match status" value="1"/>
</dbReference>
<proteinExistence type="predicted"/>
<keyword evidence="1" id="KW-0378">Hydrolase</keyword>
<dbReference type="Pfam" id="PF08282">
    <property type="entry name" value="Hydrolase_3"/>
    <property type="match status" value="1"/>
</dbReference>
<dbReference type="NCBIfam" id="TIGR01484">
    <property type="entry name" value="HAD-SF-IIB"/>
    <property type="match status" value="1"/>
</dbReference>
<organism evidence="1 2">
    <name type="scientific">Heyndrickxia acidicola</name>
    <dbReference type="NCBI Taxonomy" id="209389"/>
    <lineage>
        <taxon>Bacteria</taxon>
        <taxon>Bacillati</taxon>
        <taxon>Bacillota</taxon>
        <taxon>Bacilli</taxon>
        <taxon>Bacillales</taxon>
        <taxon>Bacillaceae</taxon>
        <taxon>Heyndrickxia</taxon>
    </lineage>
</organism>
<dbReference type="RefSeq" id="WP_066263754.1">
    <property type="nucleotide sequence ID" value="NZ_JARMAB010000036.1"/>
</dbReference>
<gene>
    <name evidence="1" type="ORF">P4T90_21035</name>
</gene>
<dbReference type="EMBL" id="JARMAB010000036">
    <property type="protein sequence ID" value="MED1205524.1"/>
    <property type="molecule type" value="Genomic_DNA"/>
</dbReference>
<protein>
    <submittedName>
        <fullName evidence="1">HAD family hydrolase</fullName>
    </submittedName>
</protein>
<keyword evidence="2" id="KW-1185">Reference proteome</keyword>